<protein>
    <submittedName>
        <fullName evidence="2">Peroxiredoxin-like family protein</fullName>
    </submittedName>
</protein>
<dbReference type="InterPro" id="IPR036249">
    <property type="entry name" value="Thioredoxin-like_sf"/>
</dbReference>
<dbReference type="SUPFAM" id="SSF52833">
    <property type="entry name" value="Thioredoxin-like"/>
    <property type="match status" value="1"/>
</dbReference>
<dbReference type="InterPro" id="IPR013766">
    <property type="entry name" value="Thioredoxin_domain"/>
</dbReference>
<reference evidence="3" key="1">
    <citation type="journal article" date="2019" name="Int. J. Syst. Evol. Microbiol.">
        <title>The Global Catalogue of Microorganisms (GCM) 10K type strain sequencing project: providing services to taxonomists for standard genome sequencing and annotation.</title>
        <authorList>
            <consortium name="The Broad Institute Genomics Platform"/>
            <consortium name="The Broad Institute Genome Sequencing Center for Infectious Disease"/>
            <person name="Wu L."/>
            <person name="Ma J."/>
        </authorList>
    </citation>
    <scope>NUCLEOTIDE SEQUENCE [LARGE SCALE GENOMIC DNA]</scope>
    <source>
        <strain evidence="3">KCTC 52141</strain>
    </source>
</reference>
<evidence type="ECO:0000259" key="1">
    <source>
        <dbReference type="PROSITE" id="PS51352"/>
    </source>
</evidence>
<dbReference type="PROSITE" id="PS51352">
    <property type="entry name" value="THIOREDOXIN_2"/>
    <property type="match status" value="1"/>
</dbReference>
<dbReference type="Proteomes" id="UP001595548">
    <property type="component" value="Unassembled WGS sequence"/>
</dbReference>
<gene>
    <name evidence="2" type="ORF">ACFOEB_04955</name>
</gene>
<evidence type="ECO:0000313" key="3">
    <source>
        <dbReference type="Proteomes" id="UP001595548"/>
    </source>
</evidence>
<dbReference type="EMBL" id="JBHRTL010000004">
    <property type="protein sequence ID" value="MFC3154543.1"/>
    <property type="molecule type" value="Genomic_DNA"/>
</dbReference>
<sequence length="177" mass="19872">MTSSKISAAAVFPALSVKDTDNNEVFLGQRQSNTGWKMVVVYRGKHCPICTKYLNQLEDYKQRLADIDVELVAVSADSAEQLQEHQQKLSVTYPLYHGLNVEQMRGLGLYISEPRSEQETDHPFAEPALFVINSEGRIQIVDIANAPFSRPAPETLVSGLEFIRDPNNDYPIRGTYV</sequence>
<accession>A0ABV7HPA9</accession>
<evidence type="ECO:0000313" key="2">
    <source>
        <dbReference type="EMBL" id="MFC3154543.1"/>
    </source>
</evidence>
<dbReference type="CDD" id="cd02970">
    <property type="entry name" value="PRX_like2"/>
    <property type="match status" value="1"/>
</dbReference>
<feature type="domain" description="Thioredoxin" evidence="1">
    <location>
        <begin position="6"/>
        <end position="165"/>
    </location>
</feature>
<dbReference type="InterPro" id="IPR000866">
    <property type="entry name" value="AhpC/TSA"/>
</dbReference>
<comment type="caution">
    <text evidence="2">The sequence shown here is derived from an EMBL/GenBank/DDBJ whole genome shotgun (WGS) entry which is preliminary data.</text>
</comment>
<dbReference type="Pfam" id="PF00578">
    <property type="entry name" value="AhpC-TSA"/>
    <property type="match status" value="1"/>
</dbReference>
<proteinExistence type="predicted"/>
<dbReference type="RefSeq" id="WP_339618006.1">
    <property type="nucleotide sequence ID" value="NZ_AP031500.1"/>
</dbReference>
<dbReference type="Gene3D" id="3.40.30.10">
    <property type="entry name" value="Glutaredoxin"/>
    <property type="match status" value="1"/>
</dbReference>
<organism evidence="2 3">
    <name type="scientific">Gilvimarinus japonicus</name>
    <dbReference type="NCBI Taxonomy" id="1796469"/>
    <lineage>
        <taxon>Bacteria</taxon>
        <taxon>Pseudomonadati</taxon>
        <taxon>Pseudomonadota</taxon>
        <taxon>Gammaproteobacteria</taxon>
        <taxon>Cellvibrionales</taxon>
        <taxon>Cellvibrionaceae</taxon>
        <taxon>Gilvimarinus</taxon>
    </lineage>
</organism>
<name>A0ABV7HPA9_9GAMM</name>
<keyword evidence="3" id="KW-1185">Reference proteome</keyword>